<dbReference type="InterPro" id="IPR005119">
    <property type="entry name" value="LysR_subst-bd"/>
</dbReference>
<dbReference type="Proteomes" id="UP000198866">
    <property type="component" value="Unassembled WGS sequence"/>
</dbReference>
<accession>A0A1H7BCR2</accession>
<dbReference type="SUPFAM" id="SSF46785">
    <property type="entry name" value="Winged helix' DNA-binding domain"/>
    <property type="match status" value="1"/>
</dbReference>
<proteinExistence type="inferred from homology"/>
<dbReference type="PANTHER" id="PTHR30537">
    <property type="entry name" value="HTH-TYPE TRANSCRIPTIONAL REGULATOR"/>
    <property type="match status" value="1"/>
</dbReference>
<evidence type="ECO:0000256" key="1">
    <source>
        <dbReference type="ARBA" id="ARBA00009437"/>
    </source>
</evidence>
<sequence length="337" mass="37744">MSDYPPRSSAPNADDPIASSFATSYAGVVSFLAVANEGSFARAGDRLGIGRSSVSRNVQKLEAQLDARLFFRTTRSTSLTREGELFYEKCQPGVERIAQALEDMRELRNGPPRGRLRVCSTPGFGRKVVAPLLRGFRARYPDIALELLLNDRPTDFTADRIDVAFRDGRMEDSEIVARQLIPMQMIVCASPAYAQIYGLPRDVGELAAHDCINFRMTSGRIREWEFKVDGLPQRRQPAAQHTFNDGDLILQAVLDGEGIAQLPAYQVCDLLKQGRLLCCLQQYAPDDGGHYICYLSRKHLPARIRVFVDYMTEHTRALDLQYLTTTHELPEVESAVD</sequence>
<organism evidence="6 7">
    <name type="scientific">Paraburkholderia diazotrophica</name>
    <dbReference type="NCBI Taxonomy" id="667676"/>
    <lineage>
        <taxon>Bacteria</taxon>
        <taxon>Pseudomonadati</taxon>
        <taxon>Pseudomonadota</taxon>
        <taxon>Betaproteobacteria</taxon>
        <taxon>Burkholderiales</taxon>
        <taxon>Burkholderiaceae</taxon>
        <taxon>Paraburkholderia</taxon>
    </lineage>
</organism>
<keyword evidence="4" id="KW-0804">Transcription</keyword>
<dbReference type="EMBL" id="FNYE01000017">
    <property type="protein sequence ID" value="SEJ75469.1"/>
    <property type="molecule type" value="Genomic_DNA"/>
</dbReference>
<comment type="similarity">
    <text evidence="1">Belongs to the LysR transcriptional regulatory family.</text>
</comment>
<dbReference type="RefSeq" id="WP_090868880.1">
    <property type="nucleotide sequence ID" value="NZ_FNYE01000017.1"/>
</dbReference>
<evidence type="ECO:0000259" key="5">
    <source>
        <dbReference type="PROSITE" id="PS50931"/>
    </source>
</evidence>
<dbReference type="Pfam" id="PF03466">
    <property type="entry name" value="LysR_substrate"/>
    <property type="match status" value="1"/>
</dbReference>
<dbReference type="Pfam" id="PF00126">
    <property type="entry name" value="HTH_1"/>
    <property type="match status" value="1"/>
</dbReference>
<dbReference type="PANTHER" id="PTHR30537:SF5">
    <property type="entry name" value="HTH-TYPE TRANSCRIPTIONAL ACTIVATOR TTDR-RELATED"/>
    <property type="match status" value="1"/>
</dbReference>
<dbReference type="Gene3D" id="3.40.190.290">
    <property type="match status" value="1"/>
</dbReference>
<dbReference type="CDD" id="cd08422">
    <property type="entry name" value="PBP2_CrgA_like"/>
    <property type="match status" value="1"/>
</dbReference>
<dbReference type="Gene3D" id="1.10.10.10">
    <property type="entry name" value="Winged helix-like DNA-binding domain superfamily/Winged helix DNA-binding domain"/>
    <property type="match status" value="1"/>
</dbReference>
<reference evidence="7" key="1">
    <citation type="submission" date="2016-10" db="EMBL/GenBank/DDBJ databases">
        <authorList>
            <person name="Varghese N."/>
            <person name="Submissions S."/>
        </authorList>
    </citation>
    <scope>NUCLEOTIDE SEQUENCE [LARGE SCALE GENOMIC DNA]</scope>
    <source>
        <strain evidence="7">LMG 26031</strain>
    </source>
</reference>
<dbReference type="STRING" id="667676.SAMN05192539_101799"/>
<protein>
    <submittedName>
        <fullName evidence="6">DNA-binding transcriptional regulator, LysR family</fullName>
    </submittedName>
</protein>
<dbReference type="InterPro" id="IPR036388">
    <property type="entry name" value="WH-like_DNA-bd_sf"/>
</dbReference>
<dbReference type="InterPro" id="IPR036390">
    <property type="entry name" value="WH_DNA-bd_sf"/>
</dbReference>
<gene>
    <name evidence="6" type="ORF">SAMN05192539_101799</name>
</gene>
<evidence type="ECO:0000256" key="2">
    <source>
        <dbReference type="ARBA" id="ARBA00023015"/>
    </source>
</evidence>
<feature type="domain" description="HTH lysR-type" evidence="5">
    <location>
        <begin position="31"/>
        <end position="80"/>
    </location>
</feature>
<dbReference type="OrthoDB" id="8523827at2"/>
<dbReference type="FunFam" id="1.10.10.10:FF:000001">
    <property type="entry name" value="LysR family transcriptional regulator"/>
    <property type="match status" value="1"/>
</dbReference>
<keyword evidence="2" id="KW-0805">Transcription regulation</keyword>
<dbReference type="SUPFAM" id="SSF53850">
    <property type="entry name" value="Periplasmic binding protein-like II"/>
    <property type="match status" value="1"/>
</dbReference>
<evidence type="ECO:0000313" key="6">
    <source>
        <dbReference type="EMBL" id="SEJ75469.1"/>
    </source>
</evidence>
<name>A0A1H7BCR2_9BURK</name>
<dbReference type="InterPro" id="IPR000847">
    <property type="entry name" value="LysR_HTH_N"/>
</dbReference>
<evidence type="ECO:0000256" key="4">
    <source>
        <dbReference type="ARBA" id="ARBA00023163"/>
    </source>
</evidence>
<dbReference type="GO" id="GO:0003700">
    <property type="term" value="F:DNA-binding transcription factor activity"/>
    <property type="evidence" value="ECO:0007669"/>
    <property type="project" value="InterPro"/>
</dbReference>
<dbReference type="PROSITE" id="PS50931">
    <property type="entry name" value="HTH_LYSR"/>
    <property type="match status" value="1"/>
</dbReference>
<evidence type="ECO:0000313" key="7">
    <source>
        <dbReference type="Proteomes" id="UP000198866"/>
    </source>
</evidence>
<dbReference type="InterPro" id="IPR058163">
    <property type="entry name" value="LysR-type_TF_proteobact-type"/>
</dbReference>
<keyword evidence="7" id="KW-1185">Reference proteome</keyword>
<keyword evidence="3 6" id="KW-0238">DNA-binding</keyword>
<dbReference type="GO" id="GO:0003677">
    <property type="term" value="F:DNA binding"/>
    <property type="evidence" value="ECO:0007669"/>
    <property type="project" value="UniProtKB-KW"/>
</dbReference>
<dbReference type="AlphaFoldDB" id="A0A1H7BCR2"/>
<evidence type="ECO:0000256" key="3">
    <source>
        <dbReference type="ARBA" id="ARBA00023125"/>
    </source>
</evidence>